<gene>
    <name evidence="1" type="ORF">M5I08_12470</name>
</gene>
<reference evidence="1" key="1">
    <citation type="submission" date="2022-05" db="EMBL/GenBank/DDBJ databases">
        <title>A methanotrophic Mycobacterium dominates a cave microbial ecosystem.</title>
        <authorList>
            <person name="Van Spanning R.J.M."/>
            <person name="Guan Q."/>
            <person name="Melkonian C."/>
            <person name="Gallant J."/>
            <person name="Polerecky L."/>
            <person name="Flot J.-F."/>
            <person name="Brandt B.W."/>
            <person name="Braster M."/>
            <person name="Iturbe Espinoza P."/>
            <person name="Aerts J."/>
            <person name="Meima-Franke M."/>
            <person name="Piersma S.R."/>
            <person name="Bunduc C."/>
            <person name="Ummels R."/>
            <person name="Pain A."/>
            <person name="Fleming E.J."/>
            <person name="van der Wel N."/>
            <person name="Gherman V.D."/>
            <person name="Sarbu S.M."/>
            <person name="Bodelier P.L.E."/>
            <person name="Bitter W."/>
        </authorList>
    </citation>
    <scope>NUCLEOTIDE SEQUENCE</scope>
    <source>
        <strain evidence="1">Sulfur Cave</strain>
    </source>
</reference>
<dbReference type="RefSeq" id="WP_219066878.1">
    <property type="nucleotide sequence ID" value="NZ_CAJUXY010000012.1"/>
</dbReference>
<evidence type="ECO:0000313" key="2">
    <source>
        <dbReference type="Proteomes" id="UP001056610"/>
    </source>
</evidence>
<keyword evidence="2" id="KW-1185">Reference proteome</keyword>
<organism evidence="1 2">
    <name type="scientific">Candidatus Mycobacterium methanotrophicum</name>
    <dbReference type="NCBI Taxonomy" id="2943498"/>
    <lineage>
        <taxon>Bacteria</taxon>
        <taxon>Bacillati</taxon>
        <taxon>Actinomycetota</taxon>
        <taxon>Actinomycetes</taxon>
        <taxon>Mycobacteriales</taxon>
        <taxon>Mycobacteriaceae</taxon>
        <taxon>Mycobacterium</taxon>
    </lineage>
</organism>
<accession>A0ABY4QFI9</accession>
<name>A0ABY4QFI9_9MYCO</name>
<proteinExistence type="predicted"/>
<sequence length="182" mass="18312">MVAAVIGMMGAPAAHADTADTSVPFAPVTPESLLSSSADNLTDANTNLGQADLPGELQGMLGPQTGVLDNGLNVITEYEEIQASLVTSDDNSLVDLGNLLFLAGDQQLEQASGDVLSATQVFDTAPSTLTAFDLFLADAQLGGAALDLLIPNTLAGYADQLFGLGGDAGGSAAGLADLFSLL</sequence>
<protein>
    <submittedName>
        <fullName evidence="1">Uncharacterized protein</fullName>
    </submittedName>
</protein>
<dbReference type="EMBL" id="CP097320">
    <property type="protein sequence ID" value="UQX09281.1"/>
    <property type="molecule type" value="Genomic_DNA"/>
</dbReference>
<dbReference type="Proteomes" id="UP001056610">
    <property type="component" value="Chromosome"/>
</dbReference>
<evidence type="ECO:0000313" key="1">
    <source>
        <dbReference type="EMBL" id="UQX09281.1"/>
    </source>
</evidence>